<keyword evidence="2" id="KW-0663">Pyridoxal phosphate</keyword>
<dbReference type="RefSeq" id="WP_248728244.1">
    <property type="nucleotide sequence ID" value="NZ_CP096829.1"/>
</dbReference>
<name>A0ABY4LSK4_9FLAO</name>
<evidence type="ECO:0000256" key="1">
    <source>
        <dbReference type="ARBA" id="ARBA00037999"/>
    </source>
</evidence>
<proteinExistence type="inferred from homology"/>
<dbReference type="PANTHER" id="PTHR30244">
    <property type="entry name" value="TRANSAMINASE"/>
    <property type="match status" value="1"/>
</dbReference>
<dbReference type="InterPro" id="IPR015424">
    <property type="entry name" value="PyrdxlP-dep_Trfase"/>
</dbReference>
<evidence type="ECO:0000313" key="4">
    <source>
        <dbReference type="Proteomes" id="UP000829998"/>
    </source>
</evidence>
<organism evidence="3 4">
    <name type="scientific">Flavobacterium humidisoli</name>
    <dbReference type="NCBI Taxonomy" id="2937442"/>
    <lineage>
        <taxon>Bacteria</taxon>
        <taxon>Pseudomonadati</taxon>
        <taxon>Bacteroidota</taxon>
        <taxon>Flavobacteriia</taxon>
        <taxon>Flavobacteriales</taxon>
        <taxon>Flavobacteriaceae</taxon>
        <taxon>Flavobacterium</taxon>
    </lineage>
</organism>
<evidence type="ECO:0000313" key="3">
    <source>
        <dbReference type="EMBL" id="UPZ16069.1"/>
    </source>
</evidence>
<protein>
    <submittedName>
        <fullName evidence="3">Lipopolysaccharide biosynthesis protein RfbH</fullName>
    </submittedName>
</protein>
<dbReference type="Proteomes" id="UP000829998">
    <property type="component" value="Chromosome"/>
</dbReference>
<dbReference type="NCBIfam" id="NF011936">
    <property type="entry name" value="PRK15407.1"/>
    <property type="match status" value="1"/>
</dbReference>
<comment type="similarity">
    <text evidence="1 2">Belongs to the DegT/DnrJ/EryC1 family.</text>
</comment>
<dbReference type="InterPro" id="IPR015421">
    <property type="entry name" value="PyrdxlP-dep_Trfase_major"/>
</dbReference>
<gene>
    <name evidence="3" type="primary">rfbH</name>
    <name evidence="3" type="ORF">M0M44_01690</name>
</gene>
<dbReference type="Gene3D" id="3.90.1150.10">
    <property type="entry name" value="Aspartate Aminotransferase, domain 1"/>
    <property type="match status" value="1"/>
</dbReference>
<dbReference type="PANTHER" id="PTHR30244:SF34">
    <property type="entry name" value="DTDP-4-AMINO-4,6-DIDEOXYGALACTOSE TRANSAMINASE"/>
    <property type="match status" value="1"/>
</dbReference>
<dbReference type="SUPFAM" id="SSF53383">
    <property type="entry name" value="PLP-dependent transferases"/>
    <property type="match status" value="1"/>
</dbReference>
<dbReference type="Pfam" id="PF01041">
    <property type="entry name" value="DegT_DnrJ_EryC1"/>
    <property type="match status" value="1"/>
</dbReference>
<dbReference type="InterPro" id="IPR000653">
    <property type="entry name" value="DegT/StrS_aminotransferase"/>
</dbReference>
<evidence type="ECO:0000256" key="2">
    <source>
        <dbReference type="RuleBase" id="RU004508"/>
    </source>
</evidence>
<dbReference type="InterPro" id="IPR015422">
    <property type="entry name" value="PyrdxlP-dep_Trfase_small"/>
</dbReference>
<keyword evidence="4" id="KW-1185">Reference proteome</keyword>
<reference evidence="3 4" key="1">
    <citation type="submission" date="2022-04" db="EMBL/GenBank/DDBJ databases">
        <authorList>
            <person name="Ra J.-S."/>
            <person name="Kim S.-B."/>
        </authorList>
    </citation>
    <scope>NUCLEOTIDE SEQUENCE [LARGE SCALE GENOMIC DNA]</scope>
    <source>
        <strain evidence="3 4">MMS21-Er5</strain>
    </source>
</reference>
<sequence>MLQNIKEDSLLNNLKEIAKKKSTQVIVAGENYIPVTGKVLDEEDILFGVDAALDGWLTAGRFANKFEADFAAYFGAHRSLLVNSGSSANLVAFYALTSPKLGERAIKPGDEVITVAAGFPTTINPIIQFGAIPVFIDVDIATHNVKSDMIEVAVSPKTKAIMIAHSLGNPFDLDEVMRVAKKHNLWVVEDDCDSLGATYNGKKTGTFGDIATFSFYPAHHITMGEGGAVLINNPVLSKLAESFRDWGRDCYCEPGKDDTCGCRFGQQLGTLPYGYDHKYTYSHIGFNLKVTDMQAAFGVSQIKKIDKFVQRRKENYAALYERMKEFEEVFILPEPTPNSEPSWFGFLLTLREGDANDRHMLVQHLEKNKIGTRLLFGGNLLRQPAYANIEHRLVGTLENTDAIMNQSFWLGVWPGLNESHYDYIADVIREYLNS</sequence>
<accession>A0ABY4LSK4</accession>
<dbReference type="CDD" id="cd00616">
    <property type="entry name" value="AHBA_syn"/>
    <property type="match status" value="1"/>
</dbReference>
<dbReference type="PIRSF" id="PIRSF000390">
    <property type="entry name" value="PLP_StrS"/>
    <property type="match status" value="1"/>
</dbReference>
<dbReference type="Gene3D" id="3.40.640.10">
    <property type="entry name" value="Type I PLP-dependent aspartate aminotransferase-like (Major domain)"/>
    <property type="match status" value="1"/>
</dbReference>
<dbReference type="EMBL" id="CP096829">
    <property type="protein sequence ID" value="UPZ16069.1"/>
    <property type="molecule type" value="Genomic_DNA"/>
</dbReference>